<comment type="caution">
    <text evidence="1">The sequence shown here is derived from an EMBL/GenBank/DDBJ whole genome shotgun (WGS) entry which is preliminary data.</text>
</comment>
<evidence type="ECO:0008006" key="3">
    <source>
        <dbReference type="Google" id="ProtNLM"/>
    </source>
</evidence>
<dbReference type="Proteomes" id="UP001211987">
    <property type="component" value="Unassembled WGS sequence"/>
</dbReference>
<reference evidence="1" key="1">
    <citation type="submission" date="2023-01" db="EMBL/GenBank/DDBJ databases">
        <title>Human gut microbiome strain richness.</title>
        <authorList>
            <person name="Chen-Liaw A."/>
        </authorList>
    </citation>
    <scope>NUCLEOTIDE SEQUENCE</scope>
    <source>
        <strain evidence="1">1001217st2_G6_1001217B_191108</strain>
    </source>
</reference>
<dbReference type="InterPro" id="IPR009319">
    <property type="entry name" value="Phage_A118_VSP1"/>
</dbReference>
<name>A0AB35IQX9_9FIRM</name>
<sequence>MLTDKYLEESGDEVSNEFSTLETVLLVWMGLRLRNLSNIENIGNDYPKWKNKAIAEFNKYSGTEFGKTKKTSLDMVKNAVVNGVTLTIENVYNRLKKTDDKLKKKNILINGKKDLNKGIKSTQNELKNLCNISNKCANKQFIKACDDAYSKIIAGQDAENAIESSIKKLVQNGIEVIGYTKNNTSMDAAVRRAVTSGVNQTSLKIKIANCEKFGINIVKTSSHGGARPDHARWQGQFFYLDKPVKGLKKFKSSTGYGKVDGLGGANCRHSFYEVTNYEYENNLVNDEEFELNRNNEQYELEQKQRYYERQIRKWKKRKNVLDECGVDSTKESKKIKYWQNKRSQFIKDSNIDFKKKFGTNNVLNKAYSREKVIKKSLFAENFEKNSKRNTNSKYDGVPDVFNYKADKQRRLTDTFIEIDNRFMKDGFEHLAIHSKRTGEILVPISTSKLNNHVDPSKAMQKLLLTSPENSLTAIHNHPNNTPFSIGDIISCNNNKALGEIIVINNNGESYYFSIPKGARINLSIAEYENELREYFRKTKKWLSQQYPNESEADIHHLALVKICKKAGWNYGRKRV</sequence>
<proteinExistence type="predicted"/>
<accession>A0AB35IQX9</accession>
<dbReference type="RefSeq" id="WP_270667544.1">
    <property type="nucleotide sequence ID" value="NZ_JAQETN010000016.1"/>
</dbReference>
<dbReference type="Pfam" id="PF06152">
    <property type="entry name" value="Phage_min_cap2"/>
    <property type="match status" value="1"/>
</dbReference>
<protein>
    <recommendedName>
        <fullName evidence="3">Phage minor capsid protein 2</fullName>
    </recommendedName>
</protein>
<dbReference type="GO" id="GO:0005198">
    <property type="term" value="F:structural molecule activity"/>
    <property type="evidence" value="ECO:0007669"/>
    <property type="project" value="InterPro"/>
</dbReference>
<gene>
    <name evidence="1" type="ORF">PM738_14160</name>
</gene>
<evidence type="ECO:0000313" key="1">
    <source>
        <dbReference type="EMBL" id="MDB7084949.1"/>
    </source>
</evidence>
<dbReference type="EMBL" id="JAQLKE010000027">
    <property type="protein sequence ID" value="MDB7084949.1"/>
    <property type="molecule type" value="Genomic_DNA"/>
</dbReference>
<evidence type="ECO:0000313" key="2">
    <source>
        <dbReference type="Proteomes" id="UP001211987"/>
    </source>
</evidence>
<organism evidence="1 2">
    <name type="scientific">Thomasclavelia ramosa</name>
    <dbReference type="NCBI Taxonomy" id="1547"/>
    <lineage>
        <taxon>Bacteria</taxon>
        <taxon>Bacillati</taxon>
        <taxon>Bacillota</taxon>
        <taxon>Erysipelotrichia</taxon>
        <taxon>Erysipelotrichales</taxon>
        <taxon>Coprobacillaceae</taxon>
        <taxon>Thomasclavelia</taxon>
    </lineage>
</organism>
<dbReference type="AlphaFoldDB" id="A0AB35IQX9"/>